<accession>A0A9Q1GTL7</accession>
<keyword evidence="11" id="KW-1185">Reference proteome</keyword>
<evidence type="ECO:0000256" key="5">
    <source>
        <dbReference type="ARBA" id="ARBA00022840"/>
    </source>
</evidence>
<dbReference type="FunFam" id="1.10.510.10:FF:000051">
    <property type="entry name" value="Receptor-like serine/threonine-protein kinase ALE2"/>
    <property type="match status" value="1"/>
</dbReference>
<keyword evidence="8" id="KW-1133">Transmembrane helix</keyword>
<evidence type="ECO:0000259" key="9">
    <source>
        <dbReference type="PROSITE" id="PS50011"/>
    </source>
</evidence>
<feature type="transmembrane region" description="Helical" evidence="8">
    <location>
        <begin position="48"/>
        <end position="71"/>
    </location>
</feature>
<dbReference type="Proteomes" id="UP001153076">
    <property type="component" value="Unassembled WGS sequence"/>
</dbReference>
<evidence type="ECO:0000256" key="3">
    <source>
        <dbReference type="ARBA" id="ARBA00022741"/>
    </source>
</evidence>
<dbReference type="Gene3D" id="1.10.510.10">
    <property type="entry name" value="Transferase(Phosphotransferase) domain 1"/>
    <property type="match status" value="1"/>
</dbReference>
<evidence type="ECO:0000256" key="6">
    <source>
        <dbReference type="PROSITE-ProRule" id="PRU10141"/>
    </source>
</evidence>
<dbReference type="AlphaFoldDB" id="A0A9Q1GTL7"/>
<sequence length="452" mass="50128">METSLHTMDSSCNAATNHWGNNSHFHDSPSYAHNHDNLHHGTLSLTSILLIVIPIILVILLASVIILIILLRRQKSAKCNSLSRNSTNIDDSSKFDSHTTINFTGSPEVKNGCISGGSSRRTSQCRFRGVQVFTYKELEMATNNFSKANVVGHGASGVVYRGVLSDGTVAAIKMVHRDGKQGERAFRIEVDLLSRLNSPYLVELLGYCADQDHRLLIFEFIPNGSLQQHLHSPHIYPQPLDWGTRLRIALDCARALEFLHEHITPSIIHRDFKCSNILLDHRFRAKVSDFGLAKMGSDKINGQISTRVLGTTGYLAPEYVSTGKLTTKSDVYSFGVVLLQLITGRVPVDTRRPPGEHVLVSWALPRLTHREKVMEMVDPTLKGQYSQKDVVQIAAIAAVCVQAEPDYRPLMTDVVQSLIPLVKNLSSAPSTSSRFLSTMVSPRSQRSSFSLH</sequence>
<evidence type="ECO:0000256" key="2">
    <source>
        <dbReference type="ARBA" id="ARBA00022679"/>
    </source>
</evidence>
<keyword evidence="3 6" id="KW-0547">Nucleotide-binding</keyword>
<dbReference type="InterPro" id="IPR001245">
    <property type="entry name" value="Ser-Thr/Tyr_kinase_cat_dom"/>
</dbReference>
<evidence type="ECO:0000256" key="4">
    <source>
        <dbReference type="ARBA" id="ARBA00022777"/>
    </source>
</evidence>
<gene>
    <name evidence="10" type="ORF">Cgig2_006494</name>
</gene>
<dbReference type="Pfam" id="PF07714">
    <property type="entry name" value="PK_Tyr_Ser-Thr"/>
    <property type="match status" value="1"/>
</dbReference>
<name>A0A9Q1GTL7_9CARY</name>
<comment type="similarity">
    <text evidence="7">Belongs to the protein kinase superfamily.</text>
</comment>
<keyword evidence="2" id="KW-0808">Transferase</keyword>
<dbReference type="InterPro" id="IPR000719">
    <property type="entry name" value="Prot_kinase_dom"/>
</dbReference>
<organism evidence="10 11">
    <name type="scientific">Carnegiea gigantea</name>
    <dbReference type="NCBI Taxonomy" id="171969"/>
    <lineage>
        <taxon>Eukaryota</taxon>
        <taxon>Viridiplantae</taxon>
        <taxon>Streptophyta</taxon>
        <taxon>Embryophyta</taxon>
        <taxon>Tracheophyta</taxon>
        <taxon>Spermatophyta</taxon>
        <taxon>Magnoliopsida</taxon>
        <taxon>eudicotyledons</taxon>
        <taxon>Gunneridae</taxon>
        <taxon>Pentapetalae</taxon>
        <taxon>Caryophyllales</taxon>
        <taxon>Cactineae</taxon>
        <taxon>Cactaceae</taxon>
        <taxon>Cactoideae</taxon>
        <taxon>Echinocereeae</taxon>
        <taxon>Carnegiea</taxon>
    </lineage>
</organism>
<dbReference type="EMBL" id="JAKOGI010001553">
    <property type="protein sequence ID" value="KAJ8425034.1"/>
    <property type="molecule type" value="Genomic_DNA"/>
</dbReference>
<evidence type="ECO:0000313" key="10">
    <source>
        <dbReference type="EMBL" id="KAJ8425034.1"/>
    </source>
</evidence>
<comment type="caution">
    <text evidence="10">The sequence shown here is derived from an EMBL/GenBank/DDBJ whole genome shotgun (WGS) entry which is preliminary data.</text>
</comment>
<dbReference type="SUPFAM" id="SSF56112">
    <property type="entry name" value="Protein kinase-like (PK-like)"/>
    <property type="match status" value="1"/>
</dbReference>
<dbReference type="PROSITE" id="PS50011">
    <property type="entry name" value="PROTEIN_KINASE_DOM"/>
    <property type="match status" value="1"/>
</dbReference>
<keyword evidence="5 6" id="KW-0067">ATP-binding</keyword>
<protein>
    <recommendedName>
        <fullName evidence="9">Protein kinase domain-containing protein</fullName>
    </recommendedName>
</protein>
<evidence type="ECO:0000256" key="8">
    <source>
        <dbReference type="SAM" id="Phobius"/>
    </source>
</evidence>
<keyword evidence="8" id="KW-0472">Membrane</keyword>
<dbReference type="PANTHER" id="PTHR47989:SF2">
    <property type="entry name" value="SERINE_THREONINE-PROTEIN KINASE PBL7-RELATED"/>
    <property type="match status" value="1"/>
</dbReference>
<feature type="binding site" evidence="6">
    <location>
        <position position="173"/>
    </location>
    <ligand>
        <name>ATP</name>
        <dbReference type="ChEBI" id="CHEBI:30616"/>
    </ligand>
</feature>
<dbReference type="OrthoDB" id="4062651at2759"/>
<feature type="domain" description="Protein kinase" evidence="9">
    <location>
        <begin position="145"/>
        <end position="422"/>
    </location>
</feature>
<keyword evidence="8" id="KW-0812">Transmembrane</keyword>
<proteinExistence type="inferred from homology"/>
<evidence type="ECO:0000256" key="7">
    <source>
        <dbReference type="RuleBase" id="RU000304"/>
    </source>
</evidence>
<dbReference type="InterPro" id="IPR008271">
    <property type="entry name" value="Ser/Thr_kinase_AS"/>
</dbReference>
<dbReference type="PROSITE" id="PS00108">
    <property type="entry name" value="PROTEIN_KINASE_ST"/>
    <property type="match status" value="1"/>
</dbReference>
<reference evidence="10" key="1">
    <citation type="submission" date="2022-04" db="EMBL/GenBank/DDBJ databases">
        <title>Carnegiea gigantea Genome sequencing and assembly v2.</title>
        <authorList>
            <person name="Copetti D."/>
            <person name="Sanderson M.J."/>
            <person name="Burquez A."/>
            <person name="Wojciechowski M.F."/>
        </authorList>
    </citation>
    <scope>NUCLEOTIDE SEQUENCE</scope>
    <source>
        <strain evidence="10">SGP5-SGP5p</strain>
        <tissue evidence="10">Aerial part</tissue>
    </source>
</reference>
<evidence type="ECO:0000313" key="11">
    <source>
        <dbReference type="Proteomes" id="UP001153076"/>
    </source>
</evidence>
<dbReference type="Gene3D" id="3.30.200.20">
    <property type="entry name" value="Phosphorylase Kinase, domain 1"/>
    <property type="match status" value="1"/>
</dbReference>
<dbReference type="FunFam" id="3.30.200.20:FF:000376">
    <property type="entry name" value="Serine/threonine-protein kinase PBS1"/>
    <property type="match status" value="1"/>
</dbReference>
<dbReference type="PANTHER" id="PTHR47989">
    <property type="entry name" value="OS01G0750732 PROTEIN"/>
    <property type="match status" value="1"/>
</dbReference>
<evidence type="ECO:0000256" key="1">
    <source>
        <dbReference type="ARBA" id="ARBA00022527"/>
    </source>
</evidence>
<dbReference type="GO" id="GO:0005524">
    <property type="term" value="F:ATP binding"/>
    <property type="evidence" value="ECO:0007669"/>
    <property type="project" value="UniProtKB-UniRule"/>
</dbReference>
<dbReference type="InterPro" id="IPR011009">
    <property type="entry name" value="Kinase-like_dom_sf"/>
</dbReference>
<keyword evidence="1 7" id="KW-0723">Serine/threonine-protein kinase</keyword>
<dbReference type="PROSITE" id="PS00107">
    <property type="entry name" value="PROTEIN_KINASE_ATP"/>
    <property type="match status" value="1"/>
</dbReference>
<dbReference type="InterPro" id="IPR017441">
    <property type="entry name" value="Protein_kinase_ATP_BS"/>
</dbReference>
<keyword evidence="4" id="KW-0418">Kinase</keyword>
<dbReference type="GO" id="GO:0004674">
    <property type="term" value="F:protein serine/threonine kinase activity"/>
    <property type="evidence" value="ECO:0007669"/>
    <property type="project" value="UniProtKB-KW"/>
</dbReference>
<dbReference type="CDD" id="cd14066">
    <property type="entry name" value="STKc_IRAK"/>
    <property type="match status" value="1"/>
</dbReference>